<feature type="transmembrane region" description="Helical" evidence="1">
    <location>
        <begin position="58"/>
        <end position="78"/>
    </location>
</feature>
<feature type="transmembrane region" description="Helical" evidence="1">
    <location>
        <begin position="140"/>
        <end position="164"/>
    </location>
</feature>
<keyword evidence="1" id="KW-1133">Transmembrane helix</keyword>
<dbReference type="Proteomes" id="UP000325295">
    <property type="component" value="Chromosome"/>
</dbReference>
<dbReference type="KEGG" id="lnn:F0161_08850"/>
<dbReference type="OrthoDB" id="4540541at2"/>
<evidence type="ECO:0000313" key="2">
    <source>
        <dbReference type="EMBL" id="QER67941.1"/>
    </source>
</evidence>
<dbReference type="EMBL" id="CP043939">
    <property type="protein sequence ID" value="QER67941.1"/>
    <property type="molecule type" value="Genomic_DNA"/>
</dbReference>
<protein>
    <submittedName>
        <fullName evidence="2">DUF1361 domain-containing protein</fullName>
    </submittedName>
</protein>
<dbReference type="Pfam" id="PF07099">
    <property type="entry name" value="DUF1361"/>
    <property type="match status" value="1"/>
</dbReference>
<evidence type="ECO:0000313" key="3">
    <source>
        <dbReference type="Proteomes" id="UP000325295"/>
    </source>
</evidence>
<feature type="transmembrane region" description="Helical" evidence="1">
    <location>
        <begin position="12"/>
        <end position="38"/>
    </location>
</feature>
<gene>
    <name evidence="2" type="ORF">F0161_08850</name>
</gene>
<reference evidence="2 3" key="1">
    <citation type="submission" date="2019-09" db="EMBL/GenBank/DDBJ databases">
        <title>Complete Genome Sequence of Lactobacillus nenjiangensis SH-Y15, isolated from sauerkraut.</title>
        <authorList>
            <person name="Yang H."/>
        </authorList>
    </citation>
    <scope>NUCLEOTIDE SEQUENCE [LARGE SCALE GENOMIC DNA]</scope>
    <source>
        <strain evidence="2 3">SH-Y15</strain>
    </source>
</reference>
<feature type="transmembrane region" description="Helical" evidence="1">
    <location>
        <begin position="184"/>
        <end position="206"/>
    </location>
</feature>
<feature type="transmembrane region" description="Helical" evidence="1">
    <location>
        <begin position="107"/>
        <end position="128"/>
    </location>
</feature>
<dbReference type="InterPro" id="IPR009793">
    <property type="entry name" value="DUF1361"/>
</dbReference>
<name>A0A5P1X646_9LACO</name>
<keyword evidence="1" id="KW-0472">Membrane</keyword>
<accession>A0A5P1X646</accession>
<dbReference type="AlphaFoldDB" id="A0A5P1X646"/>
<proteinExistence type="predicted"/>
<organism evidence="2 3">
    <name type="scientific">Paucilactobacillus nenjiangensis</name>
    <dbReference type="NCBI Taxonomy" id="1296540"/>
    <lineage>
        <taxon>Bacteria</taxon>
        <taxon>Bacillati</taxon>
        <taxon>Bacillota</taxon>
        <taxon>Bacilli</taxon>
        <taxon>Lactobacillales</taxon>
        <taxon>Lactobacillaceae</taxon>
        <taxon>Paucilactobacillus</taxon>
    </lineage>
</organism>
<sequence length="213" mass="24773">MAHISMQWKIRGFFLVDLIILGFLAESPFNFLVLNTFLGYVPIELAFQIKKIKSVKSLPFLLFFVIWLAFYPNAPYLMTDLFHLSLLNPHDYANGLLSNSPRMWLDFGLLMVSMFGALLIGTYELNVIAQRINQAFRIKFIWVLPTILMAASGIGVYIGRFLRIHSLYLFLTPTWFIKQILNMWNLRMVFFVTILTIVQLAVLWLLNEIKKAD</sequence>
<keyword evidence="3" id="KW-1185">Reference proteome</keyword>
<keyword evidence="1" id="KW-0812">Transmembrane</keyword>
<dbReference type="RefSeq" id="WP_137602175.1">
    <property type="nucleotide sequence ID" value="NZ_BJEB01000034.1"/>
</dbReference>
<evidence type="ECO:0000256" key="1">
    <source>
        <dbReference type="SAM" id="Phobius"/>
    </source>
</evidence>